<dbReference type="PANTHER" id="PTHR32024">
    <property type="entry name" value="TRK SYSTEM POTASSIUM UPTAKE PROTEIN TRKG-RELATED"/>
    <property type="match status" value="1"/>
</dbReference>
<keyword evidence="5 8" id="KW-1133">Transmembrane helix</keyword>
<evidence type="ECO:0000256" key="2">
    <source>
        <dbReference type="ARBA" id="ARBA00022448"/>
    </source>
</evidence>
<feature type="transmembrane region" description="Helical" evidence="8">
    <location>
        <begin position="86"/>
        <end position="108"/>
    </location>
</feature>
<evidence type="ECO:0000313" key="9">
    <source>
        <dbReference type="EMBL" id="ASV29885.1"/>
    </source>
</evidence>
<feature type="transmembrane region" description="Helical" evidence="8">
    <location>
        <begin position="290"/>
        <end position="311"/>
    </location>
</feature>
<dbReference type="PANTHER" id="PTHR32024:SF1">
    <property type="entry name" value="KTR SYSTEM POTASSIUM UPTAKE PROTEIN B"/>
    <property type="match status" value="1"/>
</dbReference>
<feature type="transmembrane region" description="Helical" evidence="8">
    <location>
        <begin position="27"/>
        <end position="47"/>
    </location>
</feature>
<comment type="subcellular location">
    <subcellularLocation>
        <location evidence="1">Cell membrane</location>
        <topology evidence="1">Multi-pass membrane protein</topology>
    </subcellularLocation>
</comment>
<feature type="transmembrane region" description="Helical" evidence="8">
    <location>
        <begin position="414"/>
        <end position="434"/>
    </location>
</feature>
<dbReference type="GO" id="GO:0005886">
    <property type="term" value="C:plasma membrane"/>
    <property type="evidence" value="ECO:0007669"/>
    <property type="project" value="UniProtKB-SubCell"/>
</dbReference>
<dbReference type="RefSeq" id="WP_094996508.1">
    <property type="nucleotide sequence ID" value="NZ_BMJL01000006.1"/>
</dbReference>
<organism evidence="9 10">
    <name type="scientific">Maribacter cobaltidurans</name>
    <dbReference type="NCBI Taxonomy" id="1178778"/>
    <lineage>
        <taxon>Bacteria</taxon>
        <taxon>Pseudomonadati</taxon>
        <taxon>Bacteroidota</taxon>
        <taxon>Flavobacteriia</taxon>
        <taxon>Flavobacteriales</taxon>
        <taxon>Flavobacteriaceae</taxon>
        <taxon>Maribacter</taxon>
    </lineage>
</organism>
<dbReference type="AlphaFoldDB" id="A0A223V3A3"/>
<proteinExistence type="predicted"/>
<gene>
    <name evidence="9" type="ORF">CJ263_06425</name>
</gene>
<name>A0A223V3A3_9FLAO</name>
<dbReference type="KEGG" id="marb:CJ263_06425"/>
<keyword evidence="7 8" id="KW-0472">Membrane</keyword>
<keyword evidence="6" id="KW-0406">Ion transport</keyword>
<evidence type="ECO:0000256" key="3">
    <source>
        <dbReference type="ARBA" id="ARBA00022475"/>
    </source>
</evidence>
<dbReference type="GO" id="GO:0008324">
    <property type="term" value="F:monoatomic cation transmembrane transporter activity"/>
    <property type="evidence" value="ECO:0007669"/>
    <property type="project" value="InterPro"/>
</dbReference>
<sequence length="451" mass="50099">MKKKKSRIEQFIRWYKKLQISKSPQMNLVWGFFLYTLVGFVLLSLPIFHKTSVGLLDNLFISTSAISTTGLVTVSLYDSYNFFGQLIVMALFQIGGIGYMTLTTYYLLFTTRNISAWHNKILGAEFTMPKAIKIKDFLKSVVVFTVVMEVLGAICFFIAFRQSGMETLKAIWFSIFHSVSAFCTAGFGLFNDSFEGYSDSVFVNTIISVLAIAGSLGFIVITDLWYRISGRSKKISFTTKIITYGFVVLLGLGTLLVYASEPSIQNSDSKLTESFFQAMTAMTTVGFNTIPTGGLSLPILLLVIFLMYIGASPSGTAGGMKITTLTAMISILKSRLFGQREITFLNRIIPFERLYVATSTFILYTSIIFLFTFLLTYTERFELRQILFEVASSLGTVGLSTGITGELSDLGKGLVILLMFIGRVGVLTFGFALLERKSKTSLEIIKDDLAV</sequence>
<feature type="transmembrane region" description="Helical" evidence="8">
    <location>
        <begin position="241"/>
        <end position="259"/>
    </location>
</feature>
<feature type="transmembrane region" description="Helical" evidence="8">
    <location>
        <begin position="137"/>
        <end position="159"/>
    </location>
</feature>
<evidence type="ECO:0000256" key="7">
    <source>
        <dbReference type="ARBA" id="ARBA00023136"/>
    </source>
</evidence>
<reference evidence="9 10" key="1">
    <citation type="submission" date="2017-08" db="EMBL/GenBank/DDBJ databases">
        <title>The complete genome sequence of Maribacter sp. B1, isolated from deep-sea sediment.</title>
        <authorList>
            <person name="Wu Y.-H."/>
            <person name="Cheng H."/>
            <person name="Xu X.-W."/>
        </authorList>
    </citation>
    <scope>NUCLEOTIDE SEQUENCE [LARGE SCALE GENOMIC DNA]</scope>
    <source>
        <strain evidence="9 10">B1</strain>
    </source>
</reference>
<keyword evidence="10" id="KW-1185">Reference proteome</keyword>
<feature type="transmembrane region" description="Helical" evidence="8">
    <location>
        <begin position="202"/>
        <end position="221"/>
    </location>
</feature>
<keyword evidence="4 8" id="KW-0812">Transmembrane</keyword>
<evidence type="ECO:0000256" key="8">
    <source>
        <dbReference type="SAM" id="Phobius"/>
    </source>
</evidence>
<evidence type="ECO:0000256" key="6">
    <source>
        <dbReference type="ARBA" id="ARBA00023065"/>
    </source>
</evidence>
<keyword evidence="2" id="KW-0813">Transport</keyword>
<evidence type="ECO:0000256" key="4">
    <source>
        <dbReference type="ARBA" id="ARBA00022692"/>
    </source>
</evidence>
<dbReference type="InterPro" id="IPR003445">
    <property type="entry name" value="Cat_transpt"/>
</dbReference>
<evidence type="ECO:0000256" key="1">
    <source>
        <dbReference type="ARBA" id="ARBA00004651"/>
    </source>
</evidence>
<feature type="transmembrane region" description="Helical" evidence="8">
    <location>
        <begin position="354"/>
        <end position="377"/>
    </location>
</feature>
<evidence type="ECO:0000256" key="5">
    <source>
        <dbReference type="ARBA" id="ARBA00022989"/>
    </source>
</evidence>
<dbReference type="OrthoDB" id="9810952at2"/>
<evidence type="ECO:0000313" key="10">
    <source>
        <dbReference type="Proteomes" id="UP000215244"/>
    </source>
</evidence>
<feature type="transmembrane region" description="Helical" evidence="8">
    <location>
        <begin position="171"/>
        <end position="190"/>
    </location>
</feature>
<dbReference type="GO" id="GO:0030001">
    <property type="term" value="P:metal ion transport"/>
    <property type="evidence" value="ECO:0007669"/>
    <property type="project" value="UniProtKB-ARBA"/>
</dbReference>
<protein>
    <submittedName>
        <fullName evidence="9">Potassium transporter TrkH</fullName>
    </submittedName>
</protein>
<dbReference type="EMBL" id="CP022957">
    <property type="protein sequence ID" value="ASV29885.1"/>
    <property type="molecule type" value="Genomic_DNA"/>
</dbReference>
<dbReference type="Pfam" id="PF02386">
    <property type="entry name" value="TrkH"/>
    <property type="match status" value="1"/>
</dbReference>
<accession>A0A223V3A3</accession>
<keyword evidence="3" id="KW-1003">Cell membrane</keyword>
<dbReference type="Proteomes" id="UP000215244">
    <property type="component" value="Chromosome"/>
</dbReference>